<organism evidence="11 12">
    <name type="scientific">Halorubrum ruber</name>
    <dbReference type="NCBI Taxonomy" id="2982524"/>
    <lineage>
        <taxon>Archaea</taxon>
        <taxon>Methanobacteriati</taxon>
        <taxon>Methanobacteriota</taxon>
        <taxon>Stenosarchaea group</taxon>
        <taxon>Halobacteria</taxon>
        <taxon>Halobacteriales</taxon>
        <taxon>Haloferacaceae</taxon>
        <taxon>Halorubrum</taxon>
    </lineage>
</organism>
<dbReference type="CDD" id="cd18565">
    <property type="entry name" value="ABC_6TM_exporter_like"/>
    <property type="match status" value="1"/>
</dbReference>
<evidence type="ECO:0000256" key="4">
    <source>
        <dbReference type="ARBA" id="ARBA00022741"/>
    </source>
</evidence>
<dbReference type="Gene3D" id="1.20.1560.10">
    <property type="entry name" value="ABC transporter type 1, transmembrane domain"/>
    <property type="match status" value="1"/>
</dbReference>
<dbReference type="GO" id="GO:0140359">
    <property type="term" value="F:ABC-type transporter activity"/>
    <property type="evidence" value="ECO:0007669"/>
    <property type="project" value="InterPro"/>
</dbReference>
<evidence type="ECO:0000256" key="3">
    <source>
        <dbReference type="ARBA" id="ARBA00022692"/>
    </source>
</evidence>
<keyword evidence="12" id="KW-1185">Reference proteome</keyword>
<keyword evidence="6 8" id="KW-1133">Transmembrane helix</keyword>
<dbReference type="InterPro" id="IPR039421">
    <property type="entry name" value="Type_1_exporter"/>
</dbReference>
<dbReference type="PROSITE" id="PS00211">
    <property type="entry name" value="ABC_TRANSPORTER_1"/>
    <property type="match status" value="1"/>
</dbReference>
<feature type="transmembrane region" description="Helical" evidence="8">
    <location>
        <begin position="95"/>
        <end position="115"/>
    </location>
</feature>
<dbReference type="SMART" id="SM00382">
    <property type="entry name" value="AAA"/>
    <property type="match status" value="1"/>
</dbReference>
<evidence type="ECO:0000313" key="12">
    <source>
        <dbReference type="Proteomes" id="UP000679341"/>
    </source>
</evidence>
<evidence type="ECO:0000256" key="2">
    <source>
        <dbReference type="ARBA" id="ARBA00022448"/>
    </source>
</evidence>
<keyword evidence="3 8" id="KW-0812">Transmembrane</keyword>
<evidence type="ECO:0000313" key="11">
    <source>
        <dbReference type="EMBL" id="QUO47905.1"/>
    </source>
</evidence>
<dbReference type="InterPro" id="IPR003439">
    <property type="entry name" value="ABC_transporter-like_ATP-bd"/>
</dbReference>
<dbReference type="PROSITE" id="PS50893">
    <property type="entry name" value="ABC_TRANSPORTER_2"/>
    <property type="match status" value="1"/>
</dbReference>
<evidence type="ECO:0000256" key="8">
    <source>
        <dbReference type="SAM" id="Phobius"/>
    </source>
</evidence>
<evidence type="ECO:0000259" key="9">
    <source>
        <dbReference type="PROSITE" id="PS50893"/>
    </source>
</evidence>
<dbReference type="SUPFAM" id="SSF52540">
    <property type="entry name" value="P-loop containing nucleoside triphosphate hydrolases"/>
    <property type="match status" value="1"/>
</dbReference>
<dbReference type="InterPro" id="IPR027417">
    <property type="entry name" value="P-loop_NTPase"/>
</dbReference>
<dbReference type="PANTHER" id="PTHR24221:SF654">
    <property type="entry name" value="ATP-BINDING CASSETTE SUB-FAMILY B MEMBER 6"/>
    <property type="match status" value="1"/>
</dbReference>
<sequence>MSGVEWEEDDPFEEQRDKIENPMKRLFVEYGRDYVPQVTVGVLASVFARLLDLLPPLMLGIALDAIFRGEAAFDEQIPLVLLPDAWLPTEQAAQFWFTIAVLAGAFAFGAGFHWVRNWGFNAFAQNIQHDVRTDTYDQMQRLNMDFFSDKQTGEMMSILSNDVNRLERFLNDGMNSVFRLSVMVIGIGVLLFWINWQLALVALLPVPVIAGFTYLFIKIIQPKYAEVRSTVGKMNSRLENNLGGIQVIKAANTESYESDRVDDVSFDYFDANWDAIETRIKFFPALRVLAGIGFVLTFIVGGLWVFQGPPGPFTGELSEGMFVVFILYTQRFIWPMAQFGQIINMYQRARASSARIFGLMDEPSKLEEDRDAEELVVEDGDVVYDDVSFGYDDETIVEDIDFEVEGGETLALVGPTGAGKSTVLKLLLRMYDVDDGEIRIDDQNVGDVTLQSLRRSIGYVGQSSYLFYGTVRENITYGTFDATDEEVREAAEAAEAHDFIQNLPDGYDTMVGERGVKLSGGQRQRITIARAVLTDPDILILDEATSDVDTETEMLIQRSLDRLTEERTTFAIAHRLSTIKDADTILVLEGGKIAERGTHDELLDNDGLYAHLWGVQAGEIDELPQEFIDRAQERTARIVEDAESDDD</sequence>
<evidence type="ECO:0000256" key="5">
    <source>
        <dbReference type="ARBA" id="ARBA00022840"/>
    </source>
</evidence>
<feature type="transmembrane region" description="Helical" evidence="8">
    <location>
        <begin position="288"/>
        <end position="306"/>
    </location>
</feature>
<keyword evidence="4" id="KW-0547">Nucleotide-binding</keyword>
<gene>
    <name evidence="11" type="ORF">J7656_00550</name>
</gene>
<dbReference type="Gene3D" id="3.40.50.300">
    <property type="entry name" value="P-loop containing nucleotide triphosphate hydrolases"/>
    <property type="match status" value="1"/>
</dbReference>
<comment type="subcellular location">
    <subcellularLocation>
        <location evidence="1">Membrane</location>
        <topology evidence="1">Multi-pass membrane protein</topology>
    </subcellularLocation>
</comment>
<feature type="domain" description="ABC transmembrane type-1" evidence="10">
    <location>
        <begin position="40"/>
        <end position="348"/>
    </location>
</feature>
<dbReference type="InterPro" id="IPR036640">
    <property type="entry name" value="ABC1_TM_sf"/>
</dbReference>
<keyword evidence="2" id="KW-0813">Transport</keyword>
<keyword evidence="5 11" id="KW-0067">ATP-binding</keyword>
<evidence type="ECO:0000256" key="6">
    <source>
        <dbReference type="ARBA" id="ARBA00022989"/>
    </source>
</evidence>
<dbReference type="GO" id="GO:0005524">
    <property type="term" value="F:ATP binding"/>
    <property type="evidence" value="ECO:0007669"/>
    <property type="project" value="UniProtKB-KW"/>
</dbReference>
<name>A0A8T8LM00_9EURY</name>
<protein>
    <submittedName>
        <fullName evidence="11">ABC transporter ATP-binding protein</fullName>
    </submittedName>
</protein>
<dbReference type="InterPro" id="IPR011527">
    <property type="entry name" value="ABC1_TM_dom"/>
</dbReference>
<dbReference type="GO" id="GO:0016887">
    <property type="term" value="F:ATP hydrolysis activity"/>
    <property type="evidence" value="ECO:0007669"/>
    <property type="project" value="InterPro"/>
</dbReference>
<dbReference type="PROSITE" id="PS50929">
    <property type="entry name" value="ABC_TM1F"/>
    <property type="match status" value="1"/>
</dbReference>
<dbReference type="GeneID" id="64825984"/>
<dbReference type="FunFam" id="3.40.50.300:FF:000287">
    <property type="entry name" value="Multidrug ABC transporter ATP-binding protein"/>
    <property type="match status" value="1"/>
</dbReference>
<dbReference type="InterPro" id="IPR017871">
    <property type="entry name" value="ABC_transporter-like_CS"/>
</dbReference>
<dbReference type="KEGG" id="hss:J7656_00550"/>
<dbReference type="InterPro" id="IPR003593">
    <property type="entry name" value="AAA+_ATPase"/>
</dbReference>
<dbReference type="AlphaFoldDB" id="A0A8T8LM00"/>
<evidence type="ECO:0000259" key="10">
    <source>
        <dbReference type="PROSITE" id="PS50929"/>
    </source>
</evidence>
<dbReference type="Pfam" id="PF00664">
    <property type="entry name" value="ABC_membrane"/>
    <property type="match status" value="1"/>
</dbReference>
<keyword evidence="7 8" id="KW-0472">Membrane</keyword>
<dbReference type="OrthoDB" id="121502at2157"/>
<evidence type="ECO:0000256" key="7">
    <source>
        <dbReference type="ARBA" id="ARBA00023136"/>
    </source>
</evidence>
<dbReference type="SUPFAM" id="SSF90123">
    <property type="entry name" value="ABC transporter transmembrane region"/>
    <property type="match status" value="1"/>
</dbReference>
<feature type="transmembrane region" description="Helical" evidence="8">
    <location>
        <begin position="177"/>
        <end position="194"/>
    </location>
</feature>
<feature type="domain" description="ABC transporter" evidence="9">
    <location>
        <begin position="382"/>
        <end position="615"/>
    </location>
</feature>
<dbReference type="Proteomes" id="UP000679341">
    <property type="component" value="Chromosome"/>
</dbReference>
<accession>A0A8T8LM00</accession>
<reference evidence="11 12" key="1">
    <citation type="submission" date="2021-03" db="EMBL/GenBank/DDBJ databases">
        <title>Halorubrum sodomense MBLA0099, Whole genome shotgun sequencing.</title>
        <authorList>
            <person name="Seo M.-J."/>
            <person name="Cho E.-S."/>
            <person name="Hwang C.Y."/>
        </authorList>
    </citation>
    <scope>NUCLEOTIDE SEQUENCE [LARGE SCALE GENOMIC DNA]</scope>
    <source>
        <strain evidence="11 12">MBLA0099</strain>
    </source>
</reference>
<dbReference type="Pfam" id="PF00005">
    <property type="entry name" value="ABC_tran"/>
    <property type="match status" value="1"/>
</dbReference>
<evidence type="ECO:0000256" key="1">
    <source>
        <dbReference type="ARBA" id="ARBA00004141"/>
    </source>
</evidence>
<dbReference type="RefSeq" id="WP_211553771.1">
    <property type="nucleotide sequence ID" value="NZ_CP073695.1"/>
</dbReference>
<dbReference type="EMBL" id="CP073695">
    <property type="protein sequence ID" value="QUO47905.1"/>
    <property type="molecule type" value="Genomic_DNA"/>
</dbReference>
<feature type="transmembrane region" description="Helical" evidence="8">
    <location>
        <begin position="200"/>
        <end position="220"/>
    </location>
</feature>
<dbReference type="PANTHER" id="PTHR24221">
    <property type="entry name" value="ATP-BINDING CASSETTE SUB-FAMILY B"/>
    <property type="match status" value="1"/>
</dbReference>
<proteinExistence type="predicted"/>
<dbReference type="GO" id="GO:0016020">
    <property type="term" value="C:membrane"/>
    <property type="evidence" value="ECO:0007669"/>
    <property type="project" value="UniProtKB-SubCell"/>
</dbReference>